<gene>
    <name evidence="2" type="ORF">Cvel_2105.t2</name>
</gene>
<name>A0A0K6SB58_9ALVE</name>
<accession>A0A0K6SB58</accession>
<dbReference type="EMBL" id="CDMZ01005754">
    <property type="protein sequence ID" value="CUC10816.1"/>
    <property type="molecule type" value="Genomic_DNA"/>
</dbReference>
<feature type="compositionally biased region" description="Basic and acidic residues" evidence="1">
    <location>
        <begin position="1"/>
        <end position="24"/>
    </location>
</feature>
<feature type="region of interest" description="Disordered" evidence="1">
    <location>
        <begin position="714"/>
        <end position="760"/>
    </location>
</feature>
<dbReference type="AlphaFoldDB" id="A0A0K6SB58"/>
<evidence type="ECO:0000256" key="1">
    <source>
        <dbReference type="SAM" id="MobiDB-lite"/>
    </source>
</evidence>
<feature type="compositionally biased region" description="Low complexity" evidence="1">
    <location>
        <begin position="33"/>
        <end position="46"/>
    </location>
</feature>
<feature type="compositionally biased region" description="Polar residues" evidence="1">
    <location>
        <begin position="351"/>
        <end position="366"/>
    </location>
</feature>
<feature type="region of interest" description="Disordered" evidence="1">
    <location>
        <begin position="67"/>
        <end position="119"/>
    </location>
</feature>
<feature type="region of interest" description="Disordered" evidence="1">
    <location>
        <begin position="328"/>
        <end position="366"/>
    </location>
</feature>
<feature type="region of interest" description="Disordered" evidence="1">
    <location>
        <begin position="217"/>
        <end position="258"/>
    </location>
</feature>
<feature type="region of interest" description="Disordered" evidence="1">
    <location>
        <begin position="510"/>
        <end position="529"/>
    </location>
</feature>
<feature type="compositionally biased region" description="Basic and acidic residues" evidence="1">
    <location>
        <begin position="222"/>
        <end position="242"/>
    </location>
</feature>
<evidence type="ECO:0000313" key="2">
    <source>
        <dbReference type="EMBL" id="CUC10816.1"/>
    </source>
</evidence>
<dbReference type="VEuPathDB" id="CryptoDB:Cvel_2105"/>
<organism evidence="2">
    <name type="scientific">Chromera velia CCMP2878</name>
    <dbReference type="NCBI Taxonomy" id="1169474"/>
    <lineage>
        <taxon>Eukaryota</taxon>
        <taxon>Sar</taxon>
        <taxon>Alveolata</taxon>
        <taxon>Colpodellida</taxon>
        <taxon>Chromeraceae</taxon>
        <taxon>Chromera</taxon>
    </lineage>
</organism>
<reference evidence="2" key="1">
    <citation type="submission" date="2014-11" db="EMBL/GenBank/DDBJ databases">
        <title>Molecular phylogeny of cliff fern family Woodsiaceae with morphological implications.</title>
        <authorList>
            <person name="Shao Y.-Z."/>
            <person name="Wei R."/>
            <person name="Zhang X.-C."/>
        </authorList>
    </citation>
    <scope>NUCLEOTIDE SEQUENCE</scope>
</reference>
<feature type="region of interest" description="Disordered" evidence="1">
    <location>
        <begin position="392"/>
        <end position="431"/>
    </location>
</feature>
<feature type="region of interest" description="Disordered" evidence="1">
    <location>
        <begin position="1"/>
        <end position="48"/>
    </location>
</feature>
<protein>
    <submittedName>
        <fullName evidence="2">Uncharacterized protein</fullName>
    </submittedName>
</protein>
<sequence>MERTERVPHDATEREGREAQRAEETSASPPPSSVSSSSPSCRLPSSARVTMRTAALAVIGGLRYFRQEGTQTDPDDGKSQIEYASQEGDDTGRSGGRTTNVDEEEEGEEAAKKGPSAHPLSFSFVEGEGDGVKTLEQLCNIPTDERTESVLQAIYNALQGGEPGTVDLLLRIAEHCFRPSDDLLDHILQNKSSITTNFSNPRAYPGLKMGISAWTAEENKEEEDKAETGNKKQNKKKDEKDANGAAKRPRQFSCASTLVKEARKADEEDARKEAESSICLTASVPRGKTGILSSSSPNTALEKSIGGRSVAQRLLYLCRTALLLTFPRRPRPPPMHQANAGPSRGFPPTAALSNASGLPTGTFQSQGGFMKHSANAYGDSLISALTPPFPASREIPSLSGPVQGSRPPSPSANTDNGENGDSGSNQNNQRDKHDLEVFSPEKHKTDSRFFMYASPSFRLPYFHPPPLSPGASFGIPNGVLMVVLTGLVVKFRIPSKGTVKKVFNSLAAEAEGEGGALPSESREREEGPGMIPGRSIYPVCVPSNDGSGMGGKGVPPSGSSVHANLDAEIPAFPLFLPHCPLILDVLIPGAVMQPPFPLRLPIQKEKRLARKRKEELLSDPNQSGLQLMNPQLQTNHNLSGTFFAASPGTRILLIDQHSQAALWQSLQRGRLARRFFFLRSLKDFSQATDDMLLELATMCRERVVSRGRDVAWNIGAPPKGHQAVSSNHQQTGGTQQQQNPYQSSAGGHAHVQQNNAPNAPPPCQRGLLALYIVIDGECSAWVTVPSHLERKREQEAKERRRPRVVGSRLARQMLKSLRDGARGRGKNSQLRAPKETIADARETLERLKAGEHARVICPPAAQLEADRERRAMRWSLGGGKGMGDSRLGGHWGVKVNRRAERFSESVGVGTHVPPRPDCGEVLNGTEAVRLVNFTEREMIGIEFVCR</sequence>
<proteinExistence type="predicted"/>
<feature type="compositionally biased region" description="Polar residues" evidence="1">
    <location>
        <begin position="411"/>
        <end position="428"/>
    </location>
</feature>
<feature type="compositionally biased region" description="Low complexity" evidence="1">
    <location>
        <begin position="729"/>
        <end position="738"/>
    </location>
</feature>